<dbReference type="EMBL" id="JAPQKT010000002">
    <property type="protein sequence ID" value="KAJ5240311.1"/>
    <property type="molecule type" value="Genomic_DNA"/>
</dbReference>
<proteinExistence type="predicted"/>
<dbReference type="AlphaFoldDB" id="A0A9W9PA49"/>
<dbReference type="OrthoDB" id="4301960at2759"/>
<sequence length="277" mass="32296">MTCSSLVSHDNYSIQQSMALNLNFRWSPTFPSDISYVNIDPIFPVDYASPQGSTSQKNRESRIYNEDPPTCIYFLIVWKVTLNTRTVAKDTEHDLALASRFYYRLYLQPKIKELLLRKYPNRKLGLDDTSVVLSATAFWIGETFVLRQETKTRYLIQLHRERFELNVSSKMTDKRGTSSATQWMLQERDRQIYAEEAASGESGICFDALSWVNYKLHRDQLQNLVIYMRSDGVLQSHGEMSGMIREQIYRSERQQLDRARANNRSTAESTMPFYICT</sequence>
<dbReference type="RefSeq" id="XP_056503316.1">
    <property type="nucleotide sequence ID" value="XM_056640822.1"/>
</dbReference>
<comment type="caution">
    <text evidence="1">The sequence shown here is derived from an EMBL/GenBank/DDBJ whole genome shotgun (WGS) entry which is preliminary data.</text>
</comment>
<evidence type="ECO:0000313" key="1">
    <source>
        <dbReference type="EMBL" id="KAJ5240311.1"/>
    </source>
</evidence>
<reference evidence="1" key="1">
    <citation type="submission" date="2022-11" db="EMBL/GenBank/DDBJ databases">
        <authorList>
            <person name="Petersen C."/>
        </authorList>
    </citation>
    <scope>NUCLEOTIDE SEQUENCE</scope>
    <source>
        <strain evidence="1">IBT 23319</strain>
    </source>
</reference>
<protein>
    <submittedName>
        <fullName evidence="1">Uncharacterized protein</fullName>
    </submittedName>
</protein>
<accession>A0A9W9PA49</accession>
<dbReference type="GeneID" id="81379989"/>
<gene>
    <name evidence="1" type="ORF">N7469_001902</name>
</gene>
<dbReference type="Proteomes" id="UP001147733">
    <property type="component" value="Unassembled WGS sequence"/>
</dbReference>
<name>A0A9W9PA49_PENCI</name>
<evidence type="ECO:0000313" key="2">
    <source>
        <dbReference type="Proteomes" id="UP001147733"/>
    </source>
</evidence>
<keyword evidence="2" id="KW-1185">Reference proteome</keyword>
<reference evidence="1" key="2">
    <citation type="journal article" date="2023" name="IMA Fungus">
        <title>Comparative genomic study of the Penicillium genus elucidates a diverse pangenome and 15 lateral gene transfer events.</title>
        <authorList>
            <person name="Petersen C."/>
            <person name="Sorensen T."/>
            <person name="Nielsen M.R."/>
            <person name="Sondergaard T.E."/>
            <person name="Sorensen J.L."/>
            <person name="Fitzpatrick D.A."/>
            <person name="Frisvad J.C."/>
            <person name="Nielsen K.L."/>
        </authorList>
    </citation>
    <scope>NUCLEOTIDE SEQUENCE</scope>
    <source>
        <strain evidence="1">IBT 23319</strain>
    </source>
</reference>
<organism evidence="1 2">
    <name type="scientific">Penicillium citrinum</name>
    <dbReference type="NCBI Taxonomy" id="5077"/>
    <lineage>
        <taxon>Eukaryota</taxon>
        <taxon>Fungi</taxon>
        <taxon>Dikarya</taxon>
        <taxon>Ascomycota</taxon>
        <taxon>Pezizomycotina</taxon>
        <taxon>Eurotiomycetes</taxon>
        <taxon>Eurotiomycetidae</taxon>
        <taxon>Eurotiales</taxon>
        <taxon>Aspergillaceae</taxon>
        <taxon>Penicillium</taxon>
    </lineage>
</organism>